<evidence type="ECO:0000259" key="3">
    <source>
        <dbReference type="PROSITE" id="PS51034"/>
    </source>
</evidence>
<evidence type="ECO:0000313" key="5">
    <source>
        <dbReference type="Proteomes" id="UP001153269"/>
    </source>
</evidence>
<feature type="domain" description="ZP" evidence="3">
    <location>
        <begin position="74"/>
        <end position="282"/>
    </location>
</feature>
<dbReference type="InterPro" id="IPR055355">
    <property type="entry name" value="ZP-C"/>
</dbReference>
<dbReference type="InterPro" id="IPR042235">
    <property type="entry name" value="ZP-C_dom"/>
</dbReference>
<dbReference type="PANTHER" id="PTHR14002:SF50">
    <property type="entry name" value="ALPHA-TECTORIN-LIKE-RELATED"/>
    <property type="match status" value="1"/>
</dbReference>
<dbReference type="InterPro" id="IPR001507">
    <property type="entry name" value="ZP_dom"/>
</dbReference>
<organism evidence="4 5">
    <name type="scientific">Pleuronectes platessa</name>
    <name type="common">European plaice</name>
    <dbReference type="NCBI Taxonomy" id="8262"/>
    <lineage>
        <taxon>Eukaryota</taxon>
        <taxon>Metazoa</taxon>
        <taxon>Chordata</taxon>
        <taxon>Craniata</taxon>
        <taxon>Vertebrata</taxon>
        <taxon>Euteleostomi</taxon>
        <taxon>Actinopterygii</taxon>
        <taxon>Neopterygii</taxon>
        <taxon>Teleostei</taxon>
        <taxon>Neoteleostei</taxon>
        <taxon>Acanthomorphata</taxon>
        <taxon>Carangaria</taxon>
        <taxon>Pleuronectiformes</taxon>
        <taxon>Pleuronectoidei</taxon>
        <taxon>Pleuronectidae</taxon>
        <taxon>Pleuronectes</taxon>
    </lineage>
</organism>
<dbReference type="Gene3D" id="2.60.40.4100">
    <property type="entry name" value="Zona pellucida, ZP-C domain"/>
    <property type="match status" value="1"/>
</dbReference>
<gene>
    <name evidence="4" type="ORF">PLEPLA_LOCUS10048</name>
</gene>
<name>A0A9N7U1Q1_PLEPL</name>
<keyword evidence="5" id="KW-1185">Reference proteome</keyword>
<dbReference type="AlphaFoldDB" id="A0A9N7U1Q1"/>
<reference evidence="4" key="1">
    <citation type="submission" date="2020-03" db="EMBL/GenBank/DDBJ databases">
        <authorList>
            <person name="Weist P."/>
        </authorList>
    </citation>
    <scope>NUCLEOTIDE SEQUENCE</scope>
</reference>
<evidence type="ECO:0000313" key="4">
    <source>
        <dbReference type="EMBL" id="CAB1422159.1"/>
    </source>
</evidence>
<dbReference type="Gene3D" id="2.60.40.3210">
    <property type="entry name" value="Zona pellucida, ZP-N domain"/>
    <property type="match status" value="1"/>
</dbReference>
<dbReference type="Proteomes" id="UP001153269">
    <property type="component" value="Unassembled WGS sequence"/>
</dbReference>
<dbReference type="InterPro" id="IPR055356">
    <property type="entry name" value="ZP-N"/>
</dbReference>
<dbReference type="SMART" id="SM00241">
    <property type="entry name" value="ZP"/>
    <property type="match status" value="1"/>
</dbReference>
<evidence type="ECO:0000256" key="1">
    <source>
        <dbReference type="ARBA" id="ARBA00022729"/>
    </source>
</evidence>
<dbReference type="PANTHER" id="PTHR14002">
    <property type="entry name" value="ENDOGLIN/TGF-BETA RECEPTOR TYPE III"/>
    <property type="match status" value="1"/>
</dbReference>
<evidence type="ECO:0000256" key="2">
    <source>
        <dbReference type="ARBA" id="ARBA00023157"/>
    </source>
</evidence>
<sequence>MVSSARTCSLSNITVEEWKSETRCSAFYQGFCQDTFCSDHEFCGQKSNGGTGCVCRAMFASKYNSTGTFGEPMVCEQNAAKLTMAKCLLEDKGIDFSVLHLNDEACKGEMDTETHMVTFGFDRTKACGAVILANNSQILYKNTIVNRNSSMYGIINRQDSVHLDFSCLYDQPDIRTFTFTLRDRPTRTLASRKPYNYVLKCKLDENLWVELSADGLDDKMVSVVTDSCWATDQPSPNGSLRYDLIIKGLRGKLTQSHPNPSEILFFWNKPDLSPMFDLLQIV</sequence>
<dbReference type="PROSITE" id="PS51034">
    <property type="entry name" value="ZP_2"/>
    <property type="match status" value="1"/>
</dbReference>
<dbReference type="EMBL" id="CADEAL010000565">
    <property type="protein sequence ID" value="CAB1422159.1"/>
    <property type="molecule type" value="Genomic_DNA"/>
</dbReference>
<comment type="caution">
    <text evidence="4">The sequence shown here is derived from an EMBL/GenBank/DDBJ whole genome shotgun (WGS) entry which is preliminary data.</text>
</comment>
<dbReference type="Pfam" id="PF23344">
    <property type="entry name" value="ZP-N"/>
    <property type="match status" value="1"/>
</dbReference>
<accession>A0A9N7U1Q1</accession>
<keyword evidence="1" id="KW-0732">Signal</keyword>
<keyword evidence="2" id="KW-1015">Disulfide bond</keyword>
<protein>
    <recommendedName>
        <fullName evidence="3">ZP domain-containing protein</fullName>
    </recommendedName>
</protein>
<proteinExistence type="predicted"/>
<dbReference type="Pfam" id="PF00100">
    <property type="entry name" value="Zona_pellucida"/>
    <property type="match status" value="1"/>
</dbReference>